<dbReference type="PRINTS" id="PR00080">
    <property type="entry name" value="SDRFAMILY"/>
</dbReference>
<evidence type="ECO:0000313" key="5">
    <source>
        <dbReference type="EMBL" id="GGD73361.1"/>
    </source>
</evidence>
<gene>
    <name evidence="5" type="primary">mas1</name>
    <name evidence="5" type="ORF">GCM10010985_29750</name>
</gene>
<proteinExistence type="inferred from homology"/>
<keyword evidence="6" id="KW-1185">Reference proteome</keyword>
<keyword evidence="3" id="KW-0560">Oxidoreductase</keyword>
<sequence>MHEDTQHLELHMDKVAMVSGASRGIGREIALELARRGYRLSLGVRDTGPYDGVPDAFLHPYEARDPDAARAWVDATLARFDRIDVLVSNAGICRMIDFDTGTGALLTETFDINVNAPFRLVQAALPHLRRAGAGRFVQLASLSGKRVKNLNVGYQMSKHAMVALTHAVRRAGWDDGVRATAVCPGFVNTDMAAGIADIDPMEMTQPRDLAVLVVNTIELPNTTSVAELLVNCRYEEML</sequence>
<organism evidence="5 6">
    <name type="scientific">Caballeronia grimmiae</name>
    <dbReference type="NCBI Taxonomy" id="1071679"/>
    <lineage>
        <taxon>Bacteria</taxon>
        <taxon>Pseudomonadati</taxon>
        <taxon>Pseudomonadota</taxon>
        <taxon>Betaproteobacteria</taxon>
        <taxon>Burkholderiales</taxon>
        <taxon>Burkholderiaceae</taxon>
        <taxon>Caballeronia</taxon>
    </lineage>
</organism>
<reference evidence="6" key="1">
    <citation type="journal article" date="2019" name="Int. J. Syst. Evol. Microbiol.">
        <title>The Global Catalogue of Microorganisms (GCM) 10K type strain sequencing project: providing services to taxonomists for standard genome sequencing and annotation.</title>
        <authorList>
            <consortium name="The Broad Institute Genomics Platform"/>
            <consortium name="The Broad Institute Genome Sequencing Center for Infectious Disease"/>
            <person name="Wu L."/>
            <person name="Ma J."/>
        </authorList>
    </citation>
    <scope>NUCLEOTIDE SEQUENCE [LARGE SCALE GENOMIC DNA]</scope>
    <source>
        <strain evidence="6">CGMCC 1.11013</strain>
    </source>
</reference>
<protein>
    <submittedName>
        <fullName evidence="5">Agropine synthesis reductase</fullName>
    </submittedName>
</protein>
<dbReference type="InterPro" id="IPR002347">
    <property type="entry name" value="SDR_fam"/>
</dbReference>
<dbReference type="PANTHER" id="PTHR43391">
    <property type="entry name" value="RETINOL DEHYDROGENASE-RELATED"/>
    <property type="match status" value="1"/>
</dbReference>
<dbReference type="Proteomes" id="UP000597138">
    <property type="component" value="Unassembled WGS sequence"/>
</dbReference>
<dbReference type="PANTHER" id="PTHR43391:SF14">
    <property type="entry name" value="DEHYDROGENASE_REDUCTASE SDR FAMILY PROTEIN 7-LIKE"/>
    <property type="match status" value="1"/>
</dbReference>
<evidence type="ECO:0000256" key="3">
    <source>
        <dbReference type="ARBA" id="ARBA00023002"/>
    </source>
</evidence>
<comment type="caution">
    <text evidence="5">The sequence shown here is derived from an EMBL/GenBank/DDBJ whole genome shotgun (WGS) entry which is preliminary data.</text>
</comment>
<dbReference type="PRINTS" id="PR00081">
    <property type="entry name" value="GDHRDH"/>
</dbReference>
<comment type="similarity">
    <text evidence="1 4">Belongs to the short-chain dehydrogenases/reductases (SDR) family.</text>
</comment>
<evidence type="ECO:0000313" key="6">
    <source>
        <dbReference type="Proteomes" id="UP000597138"/>
    </source>
</evidence>
<evidence type="ECO:0000256" key="1">
    <source>
        <dbReference type="ARBA" id="ARBA00006484"/>
    </source>
</evidence>
<dbReference type="InterPro" id="IPR036291">
    <property type="entry name" value="NAD(P)-bd_dom_sf"/>
</dbReference>
<dbReference type="SUPFAM" id="SSF51735">
    <property type="entry name" value="NAD(P)-binding Rossmann-fold domains"/>
    <property type="match status" value="1"/>
</dbReference>
<evidence type="ECO:0000256" key="4">
    <source>
        <dbReference type="RuleBase" id="RU000363"/>
    </source>
</evidence>
<evidence type="ECO:0000256" key="2">
    <source>
        <dbReference type="ARBA" id="ARBA00022857"/>
    </source>
</evidence>
<dbReference type="EMBL" id="BMEG01000004">
    <property type="protein sequence ID" value="GGD73361.1"/>
    <property type="molecule type" value="Genomic_DNA"/>
</dbReference>
<name>A0ABQ1RKZ9_9BURK</name>
<accession>A0ABQ1RKZ9</accession>
<dbReference type="Pfam" id="PF00106">
    <property type="entry name" value="adh_short"/>
    <property type="match status" value="1"/>
</dbReference>
<keyword evidence="2" id="KW-0521">NADP</keyword>
<dbReference type="Gene3D" id="3.40.50.720">
    <property type="entry name" value="NAD(P)-binding Rossmann-like Domain"/>
    <property type="match status" value="1"/>
</dbReference>
<dbReference type="CDD" id="cd08932">
    <property type="entry name" value="HetN_like_SDR_c"/>
    <property type="match status" value="1"/>
</dbReference>